<feature type="compositionally biased region" description="Polar residues" evidence="1">
    <location>
        <begin position="35"/>
        <end position="49"/>
    </location>
</feature>
<evidence type="ECO:0000313" key="2">
    <source>
        <dbReference type="EMBL" id="CAK9065907.1"/>
    </source>
</evidence>
<organism evidence="2 3">
    <name type="scientific">Durusdinium trenchii</name>
    <dbReference type="NCBI Taxonomy" id="1381693"/>
    <lineage>
        <taxon>Eukaryota</taxon>
        <taxon>Sar</taxon>
        <taxon>Alveolata</taxon>
        <taxon>Dinophyceae</taxon>
        <taxon>Suessiales</taxon>
        <taxon>Symbiodiniaceae</taxon>
        <taxon>Durusdinium</taxon>
    </lineage>
</organism>
<accession>A0ABP0NQ36</accession>
<evidence type="ECO:0000313" key="3">
    <source>
        <dbReference type="Proteomes" id="UP001642464"/>
    </source>
</evidence>
<gene>
    <name evidence="2" type="ORF">SCF082_LOCUS33640</name>
</gene>
<dbReference type="Proteomes" id="UP001642464">
    <property type="component" value="Unassembled WGS sequence"/>
</dbReference>
<dbReference type="EMBL" id="CAXAMM010030080">
    <property type="protein sequence ID" value="CAK9065907.1"/>
    <property type="molecule type" value="Genomic_DNA"/>
</dbReference>
<comment type="caution">
    <text evidence="2">The sequence shown here is derived from an EMBL/GenBank/DDBJ whole genome shotgun (WGS) entry which is preliminary data.</text>
</comment>
<proteinExistence type="predicted"/>
<keyword evidence="3" id="KW-1185">Reference proteome</keyword>
<protein>
    <submittedName>
        <fullName evidence="2">Uncharacterized protein</fullName>
    </submittedName>
</protein>
<name>A0ABP0NQ36_9DINO</name>
<feature type="compositionally biased region" description="Basic and acidic residues" evidence="1">
    <location>
        <begin position="16"/>
        <end position="34"/>
    </location>
</feature>
<evidence type="ECO:0000256" key="1">
    <source>
        <dbReference type="SAM" id="MobiDB-lite"/>
    </source>
</evidence>
<reference evidence="2 3" key="1">
    <citation type="submission" date="2024-02" db="EMBL/GenBank/DDBJ databases">
        <authorList>
            <person name="Chen Y."/>
            <person name="Shah S."/>
            <person name="Dougan E. K."/>
            <person name="Thang M."/>
            <person name="Chan C."/>
        </authorList>
    </citation>
    <scope>NUCLEOTIDE SEQUENCE [LARGE SCALE GENOMIC DNA]</scope>
</reference>
<feature type="region of interest" description="Disordered" evidence="1">
    <location>
        <begin position="1"/>
        <end position="51"/>
    </location>
</feature>
<sequence length="228" mass="25702">MSSRDSVAVNATADQTRTKTRDSERQEVIRDELSRISSELPSRGSSNGLRGTVRGLIAEELKSVLSKKSLTVQESPSSFVRECLELQPVRDAQGTRPTLSRSSLSLDSPPFAVKHGEFTRKIQYRRGVGGVLPKDPPSWPTDTSTAPLLPSKYRELSWWLWASTNPEYQIHPEVVELRHQYRWHKGAGPDTRIFMNPKDDFIEYRRAKFQPGNKLTMRTGSGSMSSKA</sequence>